<dbReference type="Gene3D" id="3.30.420.40">
    <property type="match status" value="1"/>
</dbReference>
<dbReference type="InterPro" id="IPR022496">
    <property type="entry name" value="T6A_TsaB"/>
</dbReference>
<feature type="domain" description="Gcp-like" evidence="1">
    <location>
        <begin position="30"/>
        <end position="125"/>
    </location>
</feature>
<comment type="caution">
    <text evidence="2">The sequence shown here is derived from an EMBL/GenBank/DDBJ whole genome shotgun (WGS) entry which is preliminary data.</text>
</comment>
<dbReference type="Proteomes" id="UP000294743">
    <property type="component" value="Unassembled WGS sequence"/>
</dbReference>
<keyword evidence="3" id="KW-1185">Reference proteome</keyword>
<name>A0A4R8A9N7_9FIRM</name>
<evidence type="ECO:0000313" key="2">
    <source>
        <dbReference type="EMBL" id="TDW25100.1"/>
    </source>
</evidence>
<protein>
    <submittedName>
        <fullName evidence="2">tRNA threonylcarbamoyl adenosine modification protein YeaZ</fullName>
    </submittedName>
</protein>
<reference evidence="2 3" key="1">
    <citation type="submission" date="2019-03" db="EMBL/GenBank/DDBJ databases">
        <title>Genomic Encyclopedia of Type Strains, Phase IV (KMG-IV): sequencing the most valuable type-strain genomes for metagenomic binning, comparative biology and taxonomic classification.</title>
        <authorList>
            <person name="Goeker M."/>
        </authorList>
    </citation>
    <scope>NUCLEOTIDE SEQUENCE [LARGE SCALE GENOMIC DNA]</scope>
    <source>
        <strain evidence="2 3">DSM 28867</strain>
    </source>
</reference>
<dbReference type="OrthoDB" id="9784166at2"/>
<dbReference type="RefSeq" id="WP_134168349.1">
    <property type="nucleotide sequence ID" value="NZ_SODD01000006.1"/>
</dbReference>
<organism evidence="2 3">
    <name type="scientific">Breznakia blatticola</name>
    <dbReference type="NCBI Taxonomy" id="1754012"/>
    <lineage>
        <taxon>Bacteria</taxon>
        <taxon>Bacillati</taxon>
        <taxon>Bacillota</taxon>
        <taxon>Erysipelotrichia</taxon>
        <taxon>Erysipelotrichales</taxon>
        <taxon>Erysipelotrichaceae</taxon>
        <taxon>Breznakia</taxon>
    </lineage>
</organism>
<dbReference type="Gene3D" id="3.30.420.200">
    <property type="match status" value="1"/>
</dbReference>
<dbReference type="EMBL" id="SODD01000006">
    <property type="protein sequence ID" value="TDW25100.1"/>
    <property type="molecule type" value="Genomic_DNA"/>
</dbReference>
<sequence length="193" mass="21961">MKTLCMDTSHRYLNLVLMENDEVVASYSEYAWKKQSESIFVELISLMESVNWQSEDIDEVVITVGPGSYTGIRIAMSIAKVFTSSMNKTLYTISTLQLYAGLDDVHVILDARSNRVYYGRYKDGKMHEEGIKTVDEVKELGGQIVGDASLIGSLDIIPDFVKNFKDLRPFYQKVEHIHALIPTYLKEESAYLK</sequence>
<dbReference type="AlphaFoldDB" id="A0A4R8A9N7"/>
<proteinExistence type="predicted"/>
<dbReference type="Pfam" id="PF00814">
    <property type="entry name" value="TsaD"/>
    <property type="match status" value="1"/>
</dbReference>
<accession>A0A4R8A9N7</accession>
<dbReference type="InterPro" id="IPR043129">
    <property type="entry name" value="ATPase_NBD"/>
</dbReference>
<dbReference type="InterPro" id="IPR000905">
    <property type="entry name" value="Gcp-like_dom"/>
</dbReference>
<evidence type="ECO:0000259" key="1">
    <source>
        <dbReference type="Pfam" id="PF00814"/>
    </source>
</evidence>
<dbReference type="GO" id="GO:0002949">
    <property type="term" value="P:tRNA threonylcarbamoyladenosine modification"/>
    <property type="evidence" value="ECO:0007669"/>
    <property type="project" value="InterPro"/>
</dbReference>
<gene>
    <name evidence="2" type="ORF">EDD63_10641</name>
</gene>
<dbReference type="NCBIfam" id="TIGR03725">
    <property type="entry name" value="T6A_YeaZ"/>
    <property type="match status" value="1"/>
</dbReference>
<evidence type="ECO:0000313" key="3">
    <source>
        <dbReference type="Proteomes" id="UP000294743"/>
    </source>
</evidence>
<dbReference type="SUPFAM" id="SSF53067">
    <property type="entry name" value="Actin-like ATPase domain"/>
    <property type="match status" value="1"/>
</dbReference>